<comment type="caution">
    <text evidence="7">The sequence shown here is derived from an EMBL/GenBank/DDBJ whole genome shotgun (WGS) entry which is preliminary data.</text>
</comment>
<evidence type="ECO:0000259" key="6">
    <source>
        <dbReference type="PROSITE" id="PS50977"/>
    </source>
</evidence>
<dbReference type="PROSITE" id="PS50977">
    <property type="entry name" value="HTH_TETR_2"/>
    <property type="match status" value="1"/>
</dbReference>
<dbReference type="Proteomes" id="UP001183615">
    <property type="component" value="Unassembled WGS sequence"/>
</dbReference>
<name>A0ABU2S4L6_9ACTN</name>
<feature type="DNA-binding region" description="H-T-H motif" evidence="4">
    <location>
        <begin position="34"/>
        <end position="53"/>
    </location>
</feature>
<evidence type="ECO:0000256" key="3">
    <source>
        <dbReference type="ARBA" id="ARBA00023163"/>
    </source>
</evidence>
<dbReference type="InterPro" id="IPR001647">
    <property type="entry name" value="HTH_TetR"/>
</dbReference>
<dbReference type="PANTHER" id="PTHR47506">
    <property type="entry name" value="TRANSCRIPTIONAL REGULATORY PROTEIN"/>
    <property type="match status" value="1"/>
</dbReference>
<evidence type="ECO:0000256" key="5">
    <source>
        <dbReference type="SAM" id="MobiDB-lite"/>
    </source>
</evidence>
<dbReference type="InterPro" id="IPR011075">
    <property type="entry name" value="TetR_C"/>
</dbReference>
<evidence type="ECO:0000313" key="8">
    <source>
        <dbReference type="Proteomes" id="UP001183615"/>
    </source>
</evidence>
<keyword evidence="1" id="KW-0805">Transcription regulation</keyword>
<protein>
    <submittedName>
        <fullName evidence="7">TetR/AcrR family transcriptional regulator</fullName>
    </submittedName>
</protein>
<dbReference type="SUPFAM" id="SSF46689">
    <property type="entry name" value="Homeodomain-like"/>
    <property type="match status" value="1"/>
</dbReference>
<dbReference type="EMBL" id="JAVREV010000007">
    <property type="protein sequence ID" value="MDT0443748.1"/>
    <property type="molecule type" value="Genomic_DNA"/>
</dbReference>
<keyword evidence="8" id="KW-1185">Reference proteome</keyword>
<evidence type="ECO:0000256" key="1">
    <source>
        <dbReference type="ARBA" id="ARBA00023015"/>
    </source>
</evidence>
<dbReference type="Gene3D" id="1.10.10.60">
    <property type="entry name" value="Homeodomain-like"/>
    <property type="match status" value="1"/>
</dbReference>
<dbReference type="InterPro" id="IPR009057">
    <property type="entry name" value="Homeodomain-like_sf"/>
</dbReference>
<feature type="region of interest" description="Disordered" evidence="5">
    <location>
        <begin position="198"/>
        <end position="217"/>
    </location>
</feature>
<evidence type="ECO:0000313" key="7">
    <source>
        <dbReference type="EMBL" id="MDT0443748.1"/>
    </source>
</evidence>
<dbReference type="Pfam" id="PF16925">
    <property type="entry name" value="TetR_C_13"/>
    <property type="match status" value="1"/>
</dbReference>
<feature type="domain" description="HTH tetR-type" evidence="6">
    <location>
        <begin position="11"/>
        <end position="71"/>
    </location>
</feature>
<proteinExistence type="predicted"/>
<dbReference type="Gene3D" id="1.10.357.10">
    <property type="entry name" value="Tetracycline Repressor, domain 2"/>
    <property type="match status" value="1"/>
</dbReference>
<keyword evidence="3" id="KW-0804">Transcription</keyword>
<dbReference type="PANTHER" id="PTHR47506:SF6">
    <property type="entry name" value="HTH-TYPE TRANSCRIPTIONAL REPRESSOR NEMR"/>
    <property type="match status" value="1"/>
</dbReference>
<dbReference type="Pfam" id="PF00440">
    <property type="entry name" value="TetR_N"/>
    <property type="match status" value="1"/>
</dbReference>
<accession>A0ABU2S4L6</accession>
<organism evidence="7 8">
    <name type="scientific">Streptomyces johnsoniae</name>
    <dbReference type="NCBI Taxonomy" id="3075532"/>
    <lineage>
        <taxon>Bacteria</taxon>
        <taxon>Bacillati</taxon>
        <taxon>Actinomycetota</taxon>
        <taxon>Actinomycetes</taxon>
        <taxon>Kitasatosporales</taxon>
        <taxon>Streptomycetaceae</taxon>
        <taxon>Streptomyces</taxon>
    </lineage>
</organism>
<evidence type="ECO:0000256" key="4">
    <source>
        <dbReference type="PROSITE-ProRule" id="PRU00335"/>
    </source>
</evidence>
<gene>
    <name evidence="7" type="ORF">RM779_14275</name>
</gene>
<dbReference type="InterPro" id="IPR036271">
    <property type="entry name" value="Tet_transcr_reg_TetR-rel_C_sf"/>
</dbReference>
<evidence type="ECO:0000256" key="2">
    <source>
        <dbReference type="ARBA" id="ARBA00023125"/>
    </source>
</evidence>
<keyword evidence="2 4" id="KW-0238">DNA-binding</keyword>
<dbReference type="SUPFAM" id="SSF48498">
    <property type="entry name" value="Tetracyclin repressor-like, C-terminal domain"/>
    <property type="match status" value="1"/>
</dbReference>
<reference evidence="8" key="1">
    <citation type="submission" date="2023-07" db="EMBL/GenBank/DDBJ databases">
        <title>30 novel species of actinomycetes from the DSMZ collection.</title>
        <authorList>
            <person name="Nouioui I."/>
        </authorList>
    </citation>
    <scope>NUCLEOTIDE SEQUENCE [LARGE SCALE GENOMIC DNA]</scope>
    <source>
        <strain evidence="8">DSM 41886</strain>
    </source>
</reference>
<sequence length="217" mass="23072">MSPRHSAAEAARTRERIIERGLDLASVEGLEGLTIGRLAAGLGISKSGLLGHFGTKQALQLAALERAAVIFNAEVWRPAAGAAPGLPRLRAVCEAWISYLARGVFPGGCPFVSSTFEQDGRSGPVRVLLQRQFHAWNRRLTAEVRTAVANGGLPRGTDPAQLVFELYGVMMSLNHAIQLHGDDAATTRATTAVTRLLPREGPTARPVRPASGGKPAR</sequence>
<dbReference type="RefSeq" id="WP_311618056.1">
    <property type="nucleotide sequence ID" value="NZ_JAVREV010000007.1"/>
</dbReference>